<dbReference type="InterPro" id="IPR039184">
    <property type="entry name" value="SARM1"/>
</dbReference>
<keyword evidence="3" id="KW-0677">Repeat</keyword>
<dbReference type="GO" id="GO:0005737">
    <property type="term" value="C:cytoplasm"/>
    <property type="evidence" value="ECO:0007669"/>
    <property type="project" value="UniProtKB-SubCell"/>
</dbReference>
<dbReference type="Proteomes" id="UP001196413">
    <property type="component" value="Unassembled WGS sequence"/>
</dbReference>
<keyword evidence="2" id="KW-0963">Cytoplasm</keyword>
<evidence type="ECO:0000256" key="1">
    <source>
        <dbReference type="ARBA" id="ARBA00004496"/>
    </source>
</evidence>
<accession>A0AAD5N2N9</accession>
<evidence type="ECO:0000256" key="3">
    <source>
        <dbReference type="ARBA" id="ARBA00022737"/>
    </source>
</evidence>
<comment type="caution">
    <text evidence="4">The sequence shown here is derived from an EMBL/GenBank/DDBJ whole genome shotgun (WGS) entry which is preliminary data.</text>
</comment>
<sequence>MKVITILQLFAGKFGSSLRKNIQAAKPFILVLTPNSLDRLSNDHNGDDWIYKEVRSVLFI</sequence>
<evidence type="ECO:0000256" key="2">
    <source>
        <dbReference type="ARBA" id="ARBA00022490"/>
    </source>
</evidence>
<organism evidence="4 5">
    <name type="scientific">Parelaphostrongylus tenuis</name>
    <name type="common">Meningeal worm</name>
    <dbReference type="NCBI Taxonomy" id="148309"/>
    <lineage>
        <taxon>Eukaryota</taxon>
        <taxon>Metazoa</taxon>
        <taxon>Ecdysozoa</taxon>
        <taxon>Nematoda</taxon>
        <taxon>Chromadorea</taxon>
        <taxon>Rhabditida</taxon>
        <taxon>Rhabditina</taxon>
        <taxon>Rhabditomorpha</taxon>
        <taxon>Strongyloidea</taxon>
        <taxon>Metastrongylidae</taxon>
        <taxon>Parelaphostrongylus</taxon>
    </lineage>
</organism>
<dbReference type="GO" id="GO:0003953">
    <property type="term" value="F:NAD+ nucleosidase activity"/>
    <property type="evidence" value="ECO:0007669"/>
    <property type="project" value="InterPro"/>
</dbReference>
<dbReference type="GO" id="GO:0048678">
    <property type="term" value="P:response to axon injury"/>
    <property type="evidence" value="ECO:0007669"/>
    <property type="project" value="InterPro"/>
</dbReference>
<name>A0AAD5N2N9_PARTN</name>
<dbReference type="EMBL" id="JAHQIW010003411">
    <property type="protein sequence ID" value="KAJ1358609.1"/>
    <property type="molecule type" value="Genomic_DNA"/>
</dbReference>
<evidence type="ECO:0000313" key="4">
    <source>
        <dbReference type="EMBL" id="KAJ1358609.1"/>
    </source>
</evidence>
<gene>
    <name evidence="4" type="primary">TIR1_2</name>
    <name evidence="4" type="ORF">KIN20_017081</name>
</gene>
<dbReference type="GO" id="GO:0030425">
    <property type="term" value="C:dendrite"/>
    <property type="evidence" value="ECO:0007669"/>
    <property type="project" value="TreeGrafter"/>
</dbReference>
<reference evidence="4" key="1">
    <citation type="submission" date="2021-06" db="EMBL/GenBank/DDBJ databases">
        <title>Parelaphostrongylus tenuis whole genome reference sequence.</title>
        <authorList>
            <person name="Garwood T.J."/>
            <person name="Larsen P.A."/>
            <person name="Fountain-Jones N.M."/>
            <person name="Garbe J.R."/>
            <person name="Macchietto M.G."/>
            <person name="Kania S.A."/>
            <person name="Gerhold R.W."/>
            <person name="Richards J.E."/>
            <person name="Wolf T.M."/>
        </authorList>
    </citation>
    <scope>NUCLEOTIDE SEQUENCE</scope>
    <source>
        <strain evidence="4">MNPRO001-30</strain>
        <tissue evidence="4">Meninges</tissue>
    </source>
</reference>
<dbReference type="AlphaFoldDB" id="A0AAD5N2N9"/>
<dbReference type="GO" id="GO:0035591">
    <property type="term" value="F:signaling adaptor activity"/>
    <property type="evidence" value="ECO:0007669"/>
    <property type="project" value="InterPro"/>
</dbReference>
<dbReference type="PANTHER" id="PTHR22998">
    <property type="entry name" value="SARM1"/>
    <property type="match status" value="1"/>
</dbReference>
<protein>
    <submittedName>
        <fullName evidence="4">GPI-anchored mannoprotein</fullName>
    </submittedName>
</protein>
<comment type="subcellular location">
    <subcellularLocation>
        <location evidence="1">Cytoplasm</location>
    </subcellularLocation>
</comment>
<proteinExistence type="predicted"/>
<evidence type="ECO:0000313" key="5">
    <source>
        <dbReference type="Proteomes" id="UP001196413"/>
    </source>
</evidence>
<dbReference type="GO" id="GO:0034128">
    <property type="term" value="P:negative regulation of MyD88-independent toll-like receptor signaling pathway"/>
    <property type="evidence" value="ECO:0007669"/>
    <property type="project" value="InterPro"/>
</dbReference>
<dbReference type="PANTHER" id="PTHR22998:SF1">
    <property type="entry name" value="NAD(+) HYDROLASE SARM1"/>
    <property type="match status" value="1"/>
</dbReference>
<keyword evidence="5" id="KW-1185">Reference proteome</keyword>